<dbReference type="RefSeq" id="WP_367625055.1">
    <property type="nucleotide sequence ID" value="NZ_JBFNQD010000006.1"/>
</dbReference>
<evidence type="ECO:0000313" key="7">
    <source>
        <dbReference type="Proteomes" id="UP001555786"/>
    </source>
</evidence>
<accession>A0ABV3PQ00</accession>
<keyword evidence="3" id="KW-0804">Transcription</keyword>
<dbReference type="InterPro" id="IPR016032">
    <property type="entry name" value="Sig_transdc_resp-reg_C-effctor"/>
</dbReference>
<dbReference type="Gene3D" id="3.40.50.2300">
    <property type="match status" value="1"/>
</dbReference>
<sequence length="296" mass="32556">MKAQPTRRLVEEVTPELSRGQIMSHHVTCNDMLDCHDHRQTEPGALPVVDRKVVLLIESRPLLGEIFSHALKEAADDIDVRIMGAPGEGGTQASLAILSLVQRSTDPLFINFVIQQLQNRIGKLPLLVVTDNSDPAIGRLMDEAGVHSWITASMGFNAMVSAIRQGLSLPPREEAASQPISYASAPPLFTEPSLSAPKPRPERQLRSDIHLSLTDREMDVLSLLQKGKQNKIIAHALNISESTAKVHIRNIMRKFHLRNRTEVALMCGSQMRAPGTTMMIGPDCEDSQMAVPAIAY</sequence>
<evidence type="ECO:0000256" key="4">
    <source>
        <dbReference type="SAM" id="MobiDB-lite"/>
    </source>
</evidence>
<evidence type="ECO:0000259" key="5">
    <source>
        <dbReference type="PROSITE" id="PS50043"/>
    </source>
</evidence>
<reference evidence="6 7" key="1">
    <citation type="submission" date="2024-07" db="EMBL/GenBank/DDBJ databases">
        <title>Description of Labrys sedimenti sp. nov., isolated from a diclofenac-degrading enrichment culture.</title>
        <authorList>
            <person name="Tancsics A."/>
            <person name="Csepanyi A."/>
        </authorList>
    </citation>
    <scope>NUCLEOTIDE SEQUENCE [LARGE SCALE GENOMIC DNA]</scope>
    <source>
        <strain evidence="6 7">LMG 23578</strain>
    </source>
</reference>
<comment type="caution">
    <text evidence="6">The sequence shown here is derived from an EMBL/GenBank/DDBJ whole genome shotgun (WGS) entry which is preliminary data.</text>
</comment>
<keyword evidence="1" id="KW-0805">Transcription regulation</keyword>
<dbReference type="Proteomes" id="UP001555786">
    <property type="component" value="Unassembled WGS sequence"/>
</dbReference>
<feature type="region of interest" description="Disordered" evidence="4">
    <location>
        <begin position="181"/>
        <end position="204"/>
    </location>
</feature>
<dbReference type="PROSITE" id="PS50043">
    <property type="entry name" value="HTH_LUXR_2"/>
    <property type="match status" value="1"/>
</dbReference>
<dbReference type="SUPFAM" id="SSF46894">
    <property type="entry name" value="C-terminal effector domain of the bipartite response regulators"/>
    <property type="match status" value="1"/>
</dbReference>
<dbReference type="InterPro" id="IPR000792">
    <property type="entry name" value="Tscrpt_reg_LuxR_C"/>
</dbReference>
<proteinExistence type="predicted"/>
<dbReference type="PANTHER" id="PTHR44688:SF16">
    <property type="entry name" value="DNA-BINDING TRANSCRIPTIONAL ACTIVATOR DEVR_DOSR"/>
    <property type="match status" value="1"/>
</dbReference>
<dbReference type="SMART" id="SM00421">
    <property type="entry name" value="HTH_LUXR"/>
    <property type="match status" value="1"/>
</dbReference>
<evidence type="ECO:0000256" key="3">
    <source>
        <dbReference type="ARBA" id="ARBA00023163"/>
    </source>
</evidence>
<organism evidence="6 7">
    <name type="scientific">Labrys neptuniae</name>
    <dbReference type="NCBI Taxonomy" id="376174"/>
    <lineage>
        <taxon>Bacteria</taxon>
        <taxon>Pseudomonadati</taxon>
        <taxon>Pseudomonadota</taxon>
        <taxon>Alphaproteobacteria</taxon>
        <taxon>Hyphomicrobiales</taxon>
        <taxon>Xanthobacteraceae</taxon>
        <taxon>Labrys</taxon>
    </lineage>
</organism>
<name>A0ABV3PQ00_9HYPH</name>
<dbReference type="PRINTS" id="PR00038">
    <property type="entry name" value="HTHLUXR"/>
</dbReference>
<dbReference type="EMBL" id="JBFNQD010000006">
    <property type="protein sequence ID" value="MEW9307721.1"/>
    <property type="molecule type" value="Genomic_DNA"/>
</dbReference>
<keyword evidence="7" id="KW-1185">Reference proteome</keyword>
<dbReference type="PANTHER" id="PTHR44688">
    <property type="entry name" value="DNA-BINDING TRANSCRIPTIONAL ACTIVATOR DEVR_DOSR"/>
    <property type="match status" value="1"/>
</dbReference>
<protein>
    <submittedName>
        <fullName evidence="6">Response regulator transcription factor</fullName>
    </submittedName>
</protein>
<feature type="domain" description="HTH luxR-type" evidence="5">
    <location>
        <begin position="206"/>
        <end position="271"/>
    </location>
</feature>
<evidence type="ECO:0000313" key="6">
    <source>
        <dbReference type="EMBL" id="MEW9307721.1"/>
    </source>
</evidence>
<dbReference type="Pfam" id="PF00196">
    <property type="entry name" value="GerE"/>
    <property type="match status" value="1"/>
</dbReference>
<dbReference type="CDD" id="cd06170">
    <property type="entry name" value="LuxR_C_like"/>
    <property type="match status" value="1"/>
</dbReference>
<evidence type="ECO:0000256" key="1">
    <source>
        <dbReference type="ARBA" id="ARBA00023015"/>
    </source>
</evidence>
<gene>
    <name evidence="6" type="ORF">ABXS05_19360</name>
</gene>
<evidence type="ECO:0000256" key="2">
    <source>
        <dbReference type="ARBA" id="ARBA00023125"/>
    </source>
</evidence>
<keyword evidence="2" id="KW-0238">DNA-binding</keyword>